<dbReference type="Gene3D" id="3.10.450.50">
    <property type="match status" value="1"/>
</dbReference>
<feature type="region of interest" description="Disordered" evidence="1">
    <location>
        <begin position="22"/>
        <end position="114"/>
    </location>
</feature>
<sequence length="255" mass="28616">MSFKHITLAIFCVLLLSACSSESSKQTESSSTAVDTTQENRNEDMTVSQNDQTSEEQQSPVVSHKEQASQKQEPVKEKTETPENTSPTQEEVKQPVQQKEPSKKDDTEGHDENVETVGYSVVEGDVDEAEDIPKQDQMNILAAFNEYIDAFNDQDLNRYKRVLARNPEGFDLQEDLMNTNNIFENFDMKRTASNITITDYTGNRANVYADILVEVTQNDSEVRDEGKQLTQFVKESSGWKITSLQAIGSAANQGQ</sequence>
<dbReference type="EMBL" id="JBCEWA010000012">
    <property type="protein sequence ID" value="MEL5989424.1"/>
    <property type="molecule type" value="Genomic_DNA"/>
</dbReference>
<accession>A0ABU9LQI7</accession>
<dbReference type="RefSeq" id="WP_068455615.1">
    <property type="nucleotide sequence ID" value="NZ_CP147847.1"/>
</dbReference>
<proteinExistence type="predicted"/>
<feature type="signal peptide" evidence="2">
    <location>
        <begin position="1"/>
        <end position="25"/>
    </location>
</feature>
<keyword evidence="2" id="KW-0732">Signal</keyword>
<dbReference type="InterPro" id="IPR032710">
    <property type="entry name" value="NTF2-like_dom_sf"/>
</dbReference>
<organism evidence="3 4">
    <name type="scientific">Kurthia gibsonii</name>
    <dbReference type="NCBI Taxonomy" id="33946"/>
    <lineage>
        <taxon>Bacteria</taxon>
        <taxon>Bacillati</taxon>
        <taxon>Bacillota</taxon>
        <taxon>Bacilli</taxon>
        <taxon>Bacillales</taxon>
        <taxon>Caryophanaceae</taxon>
        <taxon>Kurthia</taxon>
    </lineage>
</organism>
<feature type="chain" id="PRO_5045255680" evidence="2">
    <location>
        <begin position="26"/>
        <end position="255"/>
    </location>
</feature>
<dbReference type="Proteomes" id="UP001398420">
    <property type="component" value="Unassembled WGS sequence"/>
</dbReference>
<feature type="compositionally biased region" description="Basic and acidic residues" evidence="1">
    <location>
        <begin position="100"/>
        <end position="113"/>
    </location>
</feature>
<protein>
    <submittedName>
        <fullName evidence="3">Nuclear transport factor 2 family protein</fullName>
    </submittedName>
</protein>
<feature type="compositionally biased region" description="Basic and acidic residues" evidence="1">
    <location>
        <begin position="63"/>
        <end position="81"/>
    </location>
</feature>
<evidence type="ECO:0000313" key="4">
    <source>
        <dbReference type="Proteomes" id="UP001398420"/>
    </source>
</evidence>
<keyword evidence="4" id="KW-1185">Reference proteome</keyword>
<name>A0ABU9LQI7_9BACL</name>
<dbReference type="SUPFAM" id="SSF54427">
    <property type="entry name" value="NTF2-like"/>
    <property type="match status" value="1"/>
</dbReference>
<evidence type="ECO:0000313" key="3">
    <source>
        <dbReference type="EMBL" id="MEL5989424.1"/>
    </source>
</evidence>
<evidence type="ECO:0000256" key="1">
    <source>
        <dbReference type="SAM" id="MobiDB-lite"/>
    </source>
</evidence>
<feature type="compositionally biased region" description="Low complexity" evidence="1">
    <location>
        <begin position="22"/>
        <end position="33"/>
    </location>
</feature>
<gene>
    <name evidence="3" type="ORF">AAF454_13505</name>
</gene>
<dbReference type="PROSITE" id="PS51257">
    <property type="entry name" value="PROKAR_LIPOPROTEIN"/>
    <property type="match status" value="1"/>
</dbReference>
<reference evidence="3 4" key="1">
    <citation type="submission" date="2024-04" db="EMBL/GenBank/DDBJ databases">
        <authorList>
            <person name="Wu Y.S."/>
            <person name="Zhang L."/>
        </authorList>
    </citation>
    <scope>NUCLEOTIDE SEQUENCE [LARGE SCALE GENOMIC DNA]</scope>
    <source>
        <strain evidence="3 4">KG-01</strain>
    </source>
</reference>
<evidence type="ECO:0000256" key="2">
    <source>
        <dbReference type="SAM" id="SignalP"/>
    </source>
</evidence>
<comment type="caution">
    <text evidence="3">The sequence shown here is derived from an EMBL/GenBank/DDBJ whole genome shotgun (WGS) entry which is preliminary data.</text>
</comment>
<feature type="compositionally biased region" description="Polar residues" evidence="1">
    <location>
        <begin position="45"/>
        <end position="61"/>
    </location>
</feature>